<dbReference type="AlphaFoldDB" id="A0AA39JDK7"/>
<feature type="region of interest" description="Disordered" evidence="1">
    <location>
        <begin position="125"/>
        <end position="144"/>
    </location>
</feature>
<dbReference type="EMBL" id="JAUEPT010000032">
    <property type="protein sequence ID" value="KAK0440826.1"/>
    <property type="molecule type" value="Genomic_DNA"/>
</dbReference>
<comment type="caution">
    <text evidence="2">The sequence shown here is derived from an EMBL/GenBank/DDBJ whole genome shotgun (WGS) entry which is preliminary data.</text>
</comment>
<feature type="compositionally biased region" description="Acidic residues" evidence="1">
    <location>
        <begin position="425"/>
        <end position="438"/>
    </location>
</feature>
<organism evidence="2 3">
    <name type="scientific">Armillaria borealis</name>
    <dbReference type="NCBI Taxonomy" id="47425"/>
    <lineage>
        <taxon>Eukaryota</taxon>
        <taxon>Fungi</taxon>
        <taxon>Dikarya</taxon>
        <taxon>Basidiomycota</taxon>
        <taxon>Agaricomycotina</taxon>
        <taxon>Agaricomycetes</taxon>
        <taxon>Agaricomycetidae</taxon>
        <taxon>Agaricales</taxon>
        <taxon>Marasmiineae</taxon>
        <taxon>Physalacriaceae</taxon>
        <taxon>Armillaria</taxon>
    </lineage>
</organism>
<feature type="compositionally biased region" description="Basic and acidic residues" evidence="1">
    <location>
        <begin position="125"/>
        <end position="135"/>
    </location>
</feature>
<protein>
    <submittedName>
        <fullName evidence="2">Uncharacterized protein</fullName>
    </submittedName>
</protein>
<gene>
    <name evidence="2" type="ORF">EV421DRAFT_1737140</name>
</gene>
<keyword evidence="3" id="KW-1185">Reference proteome</keyword>
<evidence type="ECO:0000313" key="3">
    <source>
        <dbReference type="Proteomes" id="UP001175226"/>
    </source>
</evidence>
<name>A0AA39JDK7_9AGAR</name>
<reference evidence="2" key="1">
    <citation type="submission" date="2023-06" db="EMBL/GenBank/DDBJ databases">
        <authorList>
            <consortium name="Lawrence Berkeley National Laboratory"/>
            <person name="Ahrendt S."/>
            <person name="Sahu N."/>
            <person name="Indic B."/>
            <person name="Wong-Bajracharya J."/>
            <person name="Merenyi Z."/>
            <person name="Ke H.-M."/>
            <person name="Monk M."/>
            <person name="Kocsube S."/>
            <person name="Drula E."/>
            <person name="Lipzen A."/>
            <person name="Balint B."/>
            <person name="Henrissat B."/>
            <person name="Andreopoulos B."/>
            <person name="Martin F.M."/>
            <person name="Harder C.B."/>
            <person name="Rigling D."/>
            <person name="Ford K.L."/>
            <person name="Foster G.D."/>
            <person name="Pangilinan J."/>
            <person name="Papanicolaou A."/>
            <person name="Barry K."/>
            <person name="LaButti K."/>
            <person name="Viragh M."/>
            <person name="Koriabine M."/>
            <person name="Yan M."/>
            <person name="Riley R."/>
            <person name="Champramary S."/>
            <person name="Plett K.L."/>
            <person name="Tsai I.J."/>
            <person name="Slot J."/>
            <person name="Sipos G."/>
            <person name="Plett J."/>
            <person name="Nagy L.G."/>
            <person name="Grigoriev I.V."/>
        </authorList>
    </citation>
    <scope>NUCLEOTIDE SEQUENCE</scope>
    <source>
        <strain evidence="2">FPL87.14</strain>
    </source>
</reference>
<evidence type="ECO:0000256" key="1">
    <source>
        <dbReference type="SAM" id="MobiDB-lite"/>
    </source>
</evidence>
<evidence type="ECO:0000313" key="2">
    <source>
        <dbReference type="EMBL" id="KAK0440826.1"/>
    </source>
</evidence>
<accession>A0AA39JDK7</accession>
<feature type="region of interest" description="Disordered" evidence="1">
    <location>
        <begin position="405"/>
        <end position="449"/>
    </location>
</feature>
<dbReference type="Proteomes" id="UP001175226">
    <property type="component" value="Unassembled WGS sequence"/>
</dbReference>
<proteinExistence type="predicted"/>
<sequence>MSYTTEVPVSPGKSSQVTKDSTADGISLSISIHSNDQGVSLKGLIDPLNGCTPYHEEAFRGEKKSVETQQSKDIVVDYARRSVFLYHFSIKRRRHSVYINDHPVLSTPTRWRAYAGNHAAADKIRLRDRKSEKPGYESPESDGDERDVFNDSIYFLRSIRRTMRELEGELQFPAQSLQKGCKVLWCNAAFEESYNPRTVDAMTRFYSPCTPTYIDVHLQYHSRMRYYEVEWHISVGYKIYTRIPNTPANTVPADLDLKKLKEDVNGGLSNMHTNNGWRSIFWGTWDRTGGSNFGPRFKRVETRGCDLYPDGVLDLHEALFGPLPDLQPDDREAQVKRQEELIRTVRVVLAAVGMDYEISTKDDIPDKSPGEWESMDDKKLGHISWMTHGNTDKWFAREARQACGFQLPRDAKEKEEAEKEKKEIMEEEPEEGYSDDEFGPPGPGDRNHQ</sequence>
<feature type="compositionally biased region" description="Basic and acidic residues" evidence="1">
    <location>
        <begin position="409"/>
        <end position="424"/>
    </location>
</feature>
<feature type="region of interest" description="Disordered" evidence="1">
    <location>
        <begin position="1"/>
        <end position="20"/>
    </location>
</feature>